<dbReference type="Gene3D" id="2.30.42.10">
    <property type="match status" value="1"/>
</dbReference>
<comment type="similarity">
    <text evidence="1">Belongs to the peptidase S1C family.</text>
</comment>
<dbReference type="SUPFAM" id="SSF50494">
    <property type="entry name" value="Trypsin-like serine proteases"/>
    <property type="match status" value="1"/>
</dbReference>
<evidence type="ECO:0000256" key="4">
    <source>
        <dbReference type="SAM" id="MobiDB-lite"/>
    </source>
</evidence>
<keyword evidence="2 7" id="KW-0645">Protease</keyword>
<dbReference type="SMART" id="SM00228">
    <property type="entry name" value="PDZ"/>
    <property type="match status" value="1"/>
</dbReference>
<evidence type="ECO:0000259" key="6">
    <source>
        <dbReference type="PROSITE" id="PS50106"/>
    </source>
</evidence>
<dbReference type="InterPro" id="IPR001478">
    <property type="entry name" value="PDZ"/>
</dbReference>
<dbReference type="PRINTS" id="PR00834">
    <property type="entry name" value="PROTEASES2C"/>
</dbReference>
<feature type="region of interest" description="Disordered" evidence="4">
    <location>
        <begin position="63"/>
        <end position="104"/>
    </location>
</feature>
<dbReference type="InterPro" id="IPR009003">
    <property type="entry name" value="Peptidase_S1_PA"/>
</dbReference>
<accession>A0A6N2T7C0</accession>
<dbReference type="Pfam" id="PF13365">
    <property type="entry name" value="Trypsin_2"/>
    <property type="match status" value="1"/>
</dbReference>
<sequence>MEQKKNEKSYEFLKETIKEKPIDKKKIMKHILRILASGGLFGLAASAVLLLAAPEIRKNIEGKQEESQIQFPSDTENSEENTKNNIPEEQSSEAGSQPAAEEELTPEKYQKLFADVFATAQEAKKSMVRVRGSKNDEEWFQTPYESEISGLLVAESGQELFVLTEYRIVENVDRIQVVFYDGTVTDARFLKGDINTGFVILKIPKAGISAETKEVIDIAPLGESYAVEQGKPVLAIGSPMGYSDSVGYGIITSTCNTISKTDAEYSLLTTDIAGSSLGSGVLLNLEGEVIGLIAQSFAREDTQNLVTGLGVSEVKEMIQILSDETKDIVYLGITGKSITKDISEKKGIPIGVFVEQVEVDSPAMQVGIQNGDVIIELNGEKIETVKGYQHQLKFCKAGQTIKVKAMRQGTEGYVEVDFDVTLQAR</sequence>
<evidence type="ECO:0000256" key="5">
    <source>
        <dbReference type="SAM" id="Phobius"/>
    </source>
</evidence>
<evidence type="ECO:0000256" key="1">
    <source>
        <dbReference type="ARBA" id="ARBA00010541"/>
    </source>
</evidence>
<dbReference type="EC" id="3.4.21.107" evidence="7"/>
<feature type="domain" description="PDZ" evidence="6">
    <location>
        <begin position="317"/>
        <end position="391"/>
    </location>
</feature>
<evidence type="ECO:0000313" key="7">
    <source>
        <dbReference type="EMBL" id="VYT01505.1"/>
    </source>
</evidence>
<protein>
    <submittedName>
        <fullName evidence="7">Putative periplasmic serine endoprotease DegP-like</fullName>
        <ecNumber evidence="7">3.4.21.107</ecNumber>
    </submittedName>
</protein>
<dbReference type="RefSeq" id="WP_022239849.1">
    <property type="nucleotide sequence ID" value="NZ_CACRSY010000009.1"/>
</dbReference>
<dbReference type="InterPro" id="IPR001940">
    <property type="entry name" value="Peptidase_S1C"/>
</dbReference>
<organism evidence="7">
    <name type="scientific">Blautia hansenii</name>
    <name type="common">Ruminococcus hansenii</name>
    <dbReference type="NCBI Taxonomy" id="1322"/>
    <lineage>
        <taxon>Bacteria</taxon>
        <taxon>Bacillati</taxon>
        <taxon>Bacillota</taxon>
        <taxon>Clostridia</taxon>
        <taxon>Lachnospirales</taxon>
        <taxon>Lachnospiraceae</taxon>
        <taxon>Blautia</taxon>
    </lineage>
</organism>
<keyword evidence="5" id="KW-1133">Transmembrane helix</keyword>
<evidence type="ECO:0000256" key="2">
    <source>
        <dbReference type="ARBA" id="ARBA00022670"/>
    </source>
</evidence>
<gene>
    <name evidence="7" type="primary">mucD</name>
    <name evidence="7" type="ORF">BHLFYP23_02467</name>
</gene>
<reference evidence="7" key="1">
    <citation type="submission" date="2019-11" db="EMBL/GenBank/DDBJ databases">
        <authorList>
            <person name="Feng L."/>
        </authorList>
    </citation>
    <scope>NUCLEOTIDE SEQUENCE</scope>
    <source>
        <strain evidence="7">BhanseniiLFYP23</strain>
    </source>
</reference>
<dbReference type="InterPro" id="IPR036034">
    <property type="entry name" value="PDZ_sf"/>
</dbReference>
<proteinExistence type="inferred from homology"/>
<dbReference type="AlphaFoldDB" id="A0A6N2T7C0"/>
<dbReference type="PROSITE" id="PS50106">
    <property type="entry name" value="PDZ"/>
    <property type="match status" value="1"/>
</dbReference>
<dbReference type="PANTHER" id="PTHR22939">
    <property type="entry name" value="SERINE PROTEASE FAMILY S1C HTRA-RELATED"/>
    <property type="match status" value="1"/>
</dbReference>
<dbReference type="InterPro" id="IPR043504">
    <property type="entry name" value="Peptidase_S1_PA_chymotrypsin"/>
</dbReference>
<name>A0A6N2T7C0_BLAHA</name>
<keyword evidence="5" id="KW-0812">Transmembrane</keyword>
<dbReference type="Pfam" id="PF13180">
    <property type="entry name" value="PDZ_2"/>
    <property type="match status" value="1"/>
</dbReference>
<dbReference type="GO" id="GO:0004252">
    <property type="term" value="F:serine-type endopeptidase activity"/>
    <property type="evidence" value="ECO:0007669"/>
    <property type="project" value="InterPro"/>
</dbReference>
<keyword evidence="5" id="KW-0472">Membrane</keyword>
<evidence type="ECO:0000256" key="3">
    <source>
        <dbReference type="ARBA" id="ARBA00022801"/>
    </source>
</evidence>
<dbReference type="SUPFAM" id="SSF50156">
    <property type="entry name" value="PDZ domain-like"/>
    <property type="match status" value="1"/>
</dbReference>
<keyword evidence="3 7" id="KW-0378">Hydrolase</keyword>
<feature type="compositionally biased region" description="Polar residues" evidence="4">
    <location>
        <begin position="83"/>
        <end position="95"/>
    </location>
</feature>
<feature type="transmembrane region" description="Helical" evidence="5">
    <location>
        <begin position="31"/>
        <end position="53"/>
    </location>
</feature>
<dbReference type="EMBL" id="CACRSY010000009">
    <property type="protein sequence ID" value="VYT01505.1"/>
    <property type="molecule type" value="Genomic_DNA"/>
</dbReference>
<dbReference type="GO" id="GO:0006508">
    <property type="term" value="P:proteolysis"/>
    <property type="evidence" value="ECO:0007669"/>
    <property type="project" value="UniProtKB-KW"/>
</dbReference>
<dbReference type="PANTHER" id="PTHR22939:SF129">
    <property type="entry name" value="SERINE PROTEASE HTRA2, MITOCHONDRIAL"/>
    <property type="match status" value="1"/>
</dbReference>
<dbReference type="Gene3D" id="2.40.10.10">
    <property type="entry name" value="Trypsin-like serine proteases"/>
    <property type="match status" value="2"/>
</dbReference>